<dbReference type="EMBL" id="JACIEK010000011">
    <property type="protein sequence ID" value="MBB3999706.1"/>
    <property type="molecule type" value="Genomic_DNA"/>
</dbReference>
<comment type="caution">
    <text evidence="1">The sequence shown here is derived from an EMBL/GenBank/DDBJ whole genome shotgun (WGS) entry which is preliminary data.</text>
</comment>
<organism evidence="1 2">
    <name type="scientific">Aureimonas pseudogalii</name>
    <dbReference type="NCBI Taxonomy" id="1744844"/>
    <lineage>
        <taxon>Bacteria</taxon>
        <taxon>Pseudomonadati</taxon>
        <taxon>Pseudomonadota</taxon>
        <taxon>Alphaproteobacteria</taxon>
        <taxon>Hyphomicrobiales</taxon>
        <taxon>Aurantimonadaceae</taxon>
        <taxon>Aureimonas</taxon>
    </lineage>
</organism>
<evidence type="ECO:0000313" key="1">
    <source>
        <dbReference type="EMBL" id="MBB3999706.1"/>
    </source>
</evidence>
<proteinExistence type="predicted"/>
<dbReference type="RefSeq" id="WP_376936574.1">
    <property type="nucleotide sequence ID" value="NZ_JBHLXI010000005.1"/>
</dbReference>
<evidence type="ECO:0000313" key="2">
    <source>
        <dbReference type="Proteomes" id="UP000542776"/>
    </source>
</evidence>
<reference evidence="1 2" key="1">
    <citation type="submission" date="2020-08" db="EMBL/GenBank/DDBJ databases">
        <title>Genomic Encyclopedia of Type Strains, Phase IV (KMG-IV): sequencing the most valuable type-strain genomes for metagenomic binning, comparative biology and taxonomic classification.</title>
        <authorList>
            <person name="Goeker M."/>
        </authorList>
    </citation>
    <scope>NUCLEOTIDE SEQUENCE [LARGE SCALE GENOMIC DNA]</scope>
    <source>
        <strain evidence="1 2">DSM 102238</strain>
    </source>
</reference>
<gene>
    <name evidence="1" type="ORF">GGR04_003576</name>
</gene>
<name>A0A7W6H700_9HYPH</name>
<keyword evidence="2" id="KW-1185">Reference proteome</keyword>
<protein>
    <submittedName>
        <fullName evidence="1">Uncharacterized protein</fullName>
    </submittedName>
</protein>
<dbReference type="AlphaFoldDB" id="A0A7W6H700"/>
<accession>A0A7W6H700</accession>
<sequence>MPQAERQAGEIAAWCRSALLRWREGRPDGVDLSDAQIRTTAEGVARFMVQRFGQKRARPAPRTTAEGRAVEKLIISAVVPDYLEEIGRPVTAKAVAQHLDVSERKASRALATGRGAPKRDARVAALDGHGRILHEIAAALLPVDGFCVLRASDIAARLWSDPAETDAARRKRRERLLKAFAPLALLSFHVVAKGDLLALRRGRKWTPEDAAARLAAAAEKPGRVAPLPVPRDKGLFWESVEVRGLIATLRVSLRGGDRPDVFEDFLAIQRLVHDGRAIMGIYHFAHRISGSINHWCNDLPDFFARAAVGNWGIRTEATVSHALGELGRRITMLEEDGRWGRSAFDTVQTLLSFESRGVPFIECFDDDARARIKAFQAIVDVSDGDCWIDGSTALELCERLAREEREGTWSADSWIKYGAPF</sequence>
<dbReference type="Proteomes" id="UP000542776">
    <property type="component" value="Unassembled WGS sequence"/>
</dbReference>